<proteinExistence type="predicted"/>
<name>A0A8H3QVE3_9GLOM</name>
<sequence>MIENRIKYSITNAQEASENPSVIKAELMAMIMALLCLDKGTRLIRIKDLIVTLQKVKAHDSDDHSNVVDKLAKEACSNECLNRYFTSPSDLESFDWSLIFRYIKDKFDETSAFDFQFNSFKIKLRVEELPT</sequence>
<dbReference type="AlphaFoldDB" id="A0A8H3QVE3"/>
<protein>
    <submittedName>
        <fullName evidence="1">Uncharacterized protein</fullName>
    </submittedName>
</protein>
<dbReference type="EMBL" id="BLAL01000196">
    <property type="protein sequence ID" value="GES90649.1"/>
    <property type="molecule type" value="Genomic_DNA"/>
</dbReference>
<gene>
    <name evidence="1" type="ORF">RCL2_001748500</name>
</gene>
<evidence type="ECO:0000313" key="1">
    <source>
        <dbReference type="EMBL" id="GES90649.1"/>
    </source>
</evidence>
<organism evidence="1 2">
    <name type="scientific">Rhizophagus clarus</name>
    <dbReference type="NCBI Taxonomy" id="94130"/>
    <lineage>
        <taxon>Eukaryota</taxon>
        <taxon>Fungi</taxon>
        <taxon>Fungi incertae sedis</taxon>
        <taxon>Mucoromycota</taxon>
        <taxon>Glomeromycotina</taxon>
        <taxon>Glomeromycetes</taxon>
        <taxon>Glomerales</taxon>
        <taxon>Glomeraceae</taxon>
        <taxon>Rhizophagus</taxon>
    </lineage>
</organism>
<comment type="caution">
    <text evidence="1">The sequence shown here is derived from an EMBL/GenBank/DDBJ whole genome shotgun (WGS) entry which is preliminary data.</text>
</comment>
<accession>A0A8H3QVE3</accession>
<dbReference type="Proteomes" id="UP000615446">
    <property type="component" value="Unassembled WGS sequence"/>
</dbReference>
<evidence type="ECO:0000313" key="2">
    <source>
        <dbReference type="Proteomes" id="UP000615446"/>
    </source>
</evidence>
<reference evidence="1" key="1">
    <citation type="submission" date="2019-10" db="EMBL/GenBank/DDBJ databases">
        <title>Conservation and host-specific expression of non-tandemly repeated heterogenous ribosome RNA gene in arbuscular mycorrhizal fungi.</title>
        <authorList>
            <person name="Maeda T."/>
            <person name="Kobayashi Y."/>
            <person name="Nakagawa T."/>
            <person name="Ezawa T."/>
            <person name="Yamaguchi K."/>
            <person name="Bino T."/>
            <person name="Nishimoto Y."/>
            <person name="Shigenobu S."/>
            <person name="Kawaguchi M."/>
        </authorList>
    </citation>
    <scope>NUCLEOTIDE SEQUENCE</scope>
    <source>
        <strain evidence="1">HR1</strain>
    </source>
</reference>